<feature type="transmembrane region" description="Helical" evidence="6">
    <location>
        <begin position="78"/>
        <end position="98"/>
    </location>
</feature>
<proteinExistence type="predicted"/>
<feature type="region of interest" description="Disordered" evidence="5">
    <location>
        <begin position="1"/>
        <end position="27"/>
    </location>
</feature>
<dbReference type="Proteomes" id="UP000261360">
    <property type="component" value="Unplaced"/>
</dbReference>
<feature type="compositionally biased region" description="Basic and acidic residues" evidence="5">
    <location>
        <begin position="18"/>
        <end position="27"/>
    </location>
</feature>
<dbReference type="PANTHER" id="PTHR22950:SF222">
    <property type="entry name" value="SODIUM-COUPLED NEUTRAL AMINO ACID TRANSPORTER 4"/>
    <property type="match status" value="1"/>
</dbReference>
<feature type="transmembrane region" description="Helical" evidence="6">
    <location>
        <begin position="294"/>
        <end position="316"/>
    </location>
</feature>
<keyword evidence="9" id="KW-1185">Reference proteome</keyword>
<feature type="transmembrane region" description="Helical" evidence="6">
    <location>
        <begin position="110"/>
        <end position="131"/>
    </location>
</feature>
<reference evidence="8" key="1">
    <citation type="submission" date="2025-08" db="UniProtKB">
        <authorList>
            <consortium name="Ensembl"/>
        </authorList>
    </citation>
    <scope>IDENTIFICATION</scope>
</reference>
<dbReference type="GO" id="GO:0015179">
    <property type="term" value="F:L-amino acid transmembrane transporter activity"/>
    <property type="evidence" value="ECO:0007669"/>
    <property type="project" value="TreeGrafter"/>
</dbReference>
<dbReference type="GeneTree" id="ENSGT00940000158917"/>
<keyword evidence="3 6" id="KW-1133">Transmembrane helix</keyword>
<protein>
    <submittedName>
        <fullName evidence="8">Solute carrier family 38 member 4</fullName>
    </submittedName>
</protein>
<dbReference type="AlphaFoldDB" id="A0A3B4YPE4"/>
<evidence type="ECO:0000256" key="5">
    <source>
        <dbReference type="SAM" id="MobiDB-lite"/>
    </source>
</evidence>
<evidence type="ECO:0000313" key="8">
    <source>
        <dbReference type="Ensembl" id="ENSSLDP00000030073.1"/>
    </source>
</evidence>
<dbReference type="Pfam" id="PF01490">
    <property type="entry name" value="Aa_trans"/>
    <property type="match status" value="1"/>
</dbReference>
<accession>A0A3B4YPE4</accession>
<reference evidence="8" key="2">
    <citation type="submission" date="2025-09" db="UniProtKB">
        <authorList>
            <consortium name="Ensembl"/>
        </authorList>
    </citation>
    <scope>IDENTIFICATION</scope>
</reference>
<evidence type="ECO:0000256" key="1">
    <source>
        <dbReference type="ARBA" id="ARBA00004141"/>
    </source>
</evidence>
<comment type="subcellular location">
    <subcellularLocation>
        <location evidence="1">Membrane</location>
        <topology evidence="1">Multi-pass membrane protein</topology>
    </subcellularLocation>
</comment>
<evidence type="ECO:0000256" key="6">
    <source>
        <dbReference type="SAM" id="Phobius"/>
    </source>
</evidence>
<dbReference type="Ensembl" id="ENSSLDT00000030945.1">
    <property type="protein sequence ID" value="ENSSLDP00000030073.1"/>
    <property type="gene ID" value="ENSSLDG00000023170.1"/>
</dbReference>
<keyword evidence="2 6" id="KW-0812">Transmembrane</keyword>
<organism evidence="8 9">
    <name type="scientific">Seriola lalandi dorsalis</name>
    <dbReference type="NCBI Taxonomy" id="1841481"/>
    <lineage>
        <taxon>Eukaryota</taxon>
        <taxon>Metazoa</taxon>
        <taxon>Chordata</taxon>
        <taxon>Craniata</taxon>
        <taxon>Vertebrata</taxon>
        <taxon>Euteleostomi</taxon>
        <taxon>Actinopterygii</taxon>
        <taxon>Neopterygii</taxon>
        <taxon>Teleostei</taxon>
        <taxon>Neoteleostei</taxon>
        <taxon>Acanthomorphata</taxon>
        <taxon>Carangaria</taxon>
        <taxon>Carangiformes</taxon>
        <taxon>Carangidae</taxon>
        <taxon>Seriola</taxon>
    </lineage>
</organism>
<name>A0A3B4YPE4_SERLL</name>
<dbReference type="GO" id="GO:0005886">
    <property type="term" value="C:plasma membrane"/>
    <property type="evidence" value="ECO:0007669"/>
    <property type="project" value="TreeGrafter"/>
</dbReference>
<evidence type="ECO:0000259" key="7">
    <source>
        <dbReference type="Pfam" id="PF01490"/>
    </source>
</evidence>
<keyword evidence="4 6" id="KW-0472">Membrane</keyword>
<evidence type="ECO:0000313" key="9">
    <source>
        <dbReference type="Proteomes" id="UP000261360"/>
    </source>
</evidence>
<evidence type="ECO:0000256" key="2">
    <source>
        <dbReference type="ARBA" id="ARBA00022692"/>
    </source>
</evidence>
<feature type="domain" description="Amino acid transporter transmembrane" evidence="7">
    <location>
        <begin position="211"/>
        <end position="320"/>
    </location>
</feature>
<evidence type="ECO:0000256" key="3">
    <source>
        <dbReference type="ARBA" id="ARBA00022989"/>
    </source>
</evidence>
<feature type="transmembrane region" description="Helical" evidence="6">
    <location>
        <begin position="251"/>
        <end position="274"/>
    </location>
</feature>
<dbReference type="PANTHER" id="PTHR22950">
    <property type="entry name" value="AMINO ACID TRANSPORTER"/>
    <property type="match status" value="1"/>
</dbReference>
<dbReference type="InterPro" id="IPR013057">
    <property type="entry name" value="AA_transpt_TM"/>
</dbReference>
<sequence>MELRKVSTEADDDSTDSLDDRYTEPIDSEKATINSQFMDDNDDAESQKFLSNGMMKKKKYEEYHEEYHPGHASFGMSVFNLSNAIMGSGILGLSFAMANTVTDVFFSLGYLGYTSGFSLTCMVFFLGVMIYKKTQLPCPLPFFYHHSSNLSVNGSDMPGLYNLQNRSAQMDFSRADVTPAVPGSHDAHHSTSVHFEPHPDDEEMCTPKYFVFNSQTAYTVPILAFAFVCHPEVLPIYSELKDRSRKKMQNVSNLSILAMLIMYMLSALFGYLTFYDNVEAELLHTFTKVYKFDTMLLLVRLAVLTAVTLTVPIVLFPVSTSYNTHSVSVSECPPWTSRHYS</sequence>
<evidence type="ECO:0000256" key="4">
    <source>
        <dbReference type="ARBA" id="ARBA00023136"/>
    </source>
</evidence>
<dbReference type="STRING" id="1841481.ENSSLDP00000030073"/>